<keyword evidence="3" id="KW-1185">Reference proteome</keyword>
<evidence type="ECO:0000256" key="1">
    <source>
        <dbReference type="SAM" id="MobiDB-lite"/>
    </source>
</evidence>
<gene>
    <name evidence="2" type="ORF">K0M31_003918</name>
</gene>
<dbReference type="EMBL" id="JAHYIQ010000012">
    <property type="protein sequence ID" value="KAK1127377.1"/>
    <property type="molecule type" value="Genomic_DNA"/>
</dbReference>
<reference evidence="2" key="1">
    <citation type="submission" date="2021-10" db="EMBL/GenBank/DDBJ databases">
        <title>Melipona bicolor Genome sequencing and assembly.</title>
        <authorList>
            <person name="Araujo N.S."/>
            <person name="Arias M.C."/>
        </authorList>
    </citation>
    <scope>NUCLEOTIDE SEQUENCE</scope>
    <source>
        <strain evidence="2">USP_2M_L1-L4_2017</strain>
        <tissue evidence="2">Whole body</tissue>
    </source>
</reference>
<sequence length="118" mass="12730">MDGQIEGFIALLDSSLLLSLYPVTDNGFCPINRQKRPWEDPGRICCGFRAQLARDVSPVASITPKPNARNPAPSPRRRLIKPGGFDSRVYSFAFGTSSANAEQACIDATSPPLPTAPL</sequence>
<organism evidence="2 3">
    <name type="scientific">Melipona bicolor</name>
    <dbReference type="NCBI Taxonomy" id="60889"/>
    <lineage>
        <taxon>Eukaryota</taxon>
        <taxon>Metazoa</taxon>
        <taxon>Ecdysozoa</taxon>
        <taxon>Arthropoda</taxon>
        <taxon>Hexapoda</taxon>
        <taxon>Insecta</taxon>
        <taxon>Pterygota</taxon>
        <taxon>Neoptera</taxon>
        <taxon>Endopterygota</taxon>
        <taxon>Hymenoptera</taxon>
        <taxon>Apocrita</taxon>
        <taxon>Aculeata</taxon>
        <taxon>Apoidea</taxon>
        <taxon>Anthophila</taxon>
        <taxon>Apidae</taxon>
        <taxon>Melipona</taxon>
    </lineage>
</organism>
<evidence type="ECO:0000313" key="3">
    <source>
        <dbReference type="Proteomes" id="UP001177670"/>
    </source>
</evidence>
<feature type="region of interest" description="Disordered" evidence="1">
    <location>
        <begin position="60"/>
        <end position="83"/>
    </location>
</feature>
<name>A0AA40FXT1_9HYME</name>
<comment type="caution">
    <text evidence="2">The sequence shown here is derived from an EMBL/GenBank/DDBJ whole genome shotgun (WGS) entry which is preliminary data.</text>
</comment>
<accession>A0AA40FXT1</accession>
<dbReference type="Proteomes" id="UP001177670">
    <property type="component" value="Unassembled WGS sequence"/>
</dbReference>
<evidence type="ECO:0000313" key="2">
    <source>
        <dbReference type="EMBL" id="KAK1127377.1"/>
    </source>
</evidence>
<protein>
    <submittedName>
        <fullName evidence="2">Uncharacterized protein</fullName>
    </submittedName>
</protein>
<dbReference type="AlphaFoldDB" id="A0AA40FXT1"/>
<proteinExistence type="predicted"/>